<organism evidence="3 4">
    <name type="scientific">Arthrobacter alpinus</name>
    <dbReference type="NCBI Taxonomy" id="656366"/>
    <lineage>
        <taxon>Bacteria</taxon>
        <taxon>Bacillati</taxon>
        <taxon>Actinomycetota</taxon>
        <taxon>Actinomycetes</taxon>
        <taxon>Micrococcales</taxon>
        <taxon>Micrococcaceae</taxon>
        <taxon>Arthrobacter</taxon>
    </lineage>
</organism>
<sequence length="415" mass="42204">MKTLPTTFRADGGTKAQRLRDAWRRHRFWLIVGTVFVVVTGGGLILGTSGQRSAGELSITNPAPEGAQAAATVLAGQGVDVTATDSMAATTAALGANGQGSSTVLVFDPQQLLSPEQGAELAASAAEHGSKIVAITPGPLLVGKFSGELASAGSLNTGREGIAANCAQPDALAAGSIVAPGSAGGAPEAPGGTVVKVYLGPESCFAPSGTAGAAGLLATTADGAVSALGSAAVVSNDGLARAGNAALTFRLLGSRENLVWYTASAKDIPVSAQPPSLAELTPQWVFPASAWLLLVGVIGMLWRGRRDGPLVVEPMPVVVKASETVAGRARLYQDAKAVDTAARTLQDATLNRLSHTLRLGGVAPPEAVAEAVSVHLGRDHQALFALLIHDVPRTEKDMLTMATQLAALEEEVARR</sequence>
<dbReference type="Pfam" id="PF14258">
    <property type="entry name" value="DUF4350"/>
    <property type="match status" value="1"/>
</dbReference>
<dbReference type="EMBL" id="CP012677">
    <property type="protein sequence ID" value="ALE94173.1"/>
    <property type="molecule type" value="Genomic_DNA"/>
</dbReference>
<evidence type="ECO:0000259" key="2">
    <source>
        <dbReference type="Pfam" id="PF14258"/>
    </source>
</evidence>
<evidence type="ECO:0000313" key="4">
    <source>
        <dbReference type="Proteomes" id="UP000062833"/>
    </source>
</evidence>
<keyword evidence="1" id="KW-1133">Transmembrane helix</keyword>
<dbReference type="KEGG" id="aaq:AOC05_10935"/>
<dbReference type="PATRIC" id="fig|656366.3.peg.2359"/>
<evidence type="ECO:0000313" key="3">
    <source>
        <dbReference type="EMBL" id="ALE94173.1"/>
    </source>
</evidence>
<keyword evidence="4" id="KW-1185">Reference proteome</keyword>
<reference evidence="4" key="1">
    <citation type="submission" date="2015-09" db="EMBL/GenBank/DDBJ databases">
        <title>Complete genome of Arthrobacter alpinus strain R3.8.</title>
        <authorList>
            <person name="See-Too W.S."/>
            <person name="Chan K.G."/>
        </authorList>
    </citation>
    <scope>NUCLEOTIDE SEQUENCE [LARGE SCALE GENOMIC DNA]</scope>
    <source>
        <strain evidence="4">R3.8</strain>
    </source>
</reference>
<dbReference type="Proteomes" id="UP000062833">
    <property type="component" value="Chromosome"/>
</dbReference>
<evidence type="ECO:0000256" key="1">
    <source>
        <dbReference type="SAM" id="Phobius"/>
    </source>
</evidence>
<keyword evidence="1" id="KW-0472">Membrane</keyword>
<proteinExistence type="predicted"/>
<keyword evidence="1" id="KW-0812">Transmembrane</keyword>
<name>A0A0M4QZT5_9MICC</name>
<dbReference type="InterPro" id="IPR025646">
    <property type="entry name" value="DUF4350"/>
</dbReference>
<gene>
    <name evidence="3" type="ORF">AOC05_10935</name>
</gene>
<accession>A0A0M4QZT5</accession>
<dbReference type="AlphaFoldDB" id="A0A0M4QZT5"/>
<protein>
    <recommendedName>
        <fullName evidence="2">DUF4350 domain-containing protein</fullName>
    </recommendedName>
</protein>
<feature type="domain" description="DUF4350" evidence="2">
    <location>
        <begin position="61"/>
        <end position="252"/>
    </location>
</feature>
<feature type="transmembrane region" description="Helical" evidence="1">
    <location>
        <begin position="28"/>
        <end position="47"/>
    </location>
</feature>